<dbReference type="EMBL" id="JAACXV010013370">
    <property type="protein sequence ID" value="KAF7273571.1"/>
    <property type="molecule type" value="Genomic_DNA"/>
</dbReference>
<evidence type="ECO:0000313" key="2">
    <source>
        <dbReference type="Proteomes" id="UP000625711"/>
    </source>
</evidence>
<accession>A0A834M9P7</accession>
<keyword evidence="2" id="KW-1185">Reference proteome</keyword>
<comment type="caution">
    <text evidence="1">The sequence shown here is derived from an EMBL/GenBank/DDBJ whole genome shotgun (WGS) entry which is preliminary data.</text>
</comment>
<name>A0A834M9P7_RHYFE</name>
<reference evidence="1" key="1">
    <citation type="submission" date="2020-08" db="EMBL/GenBank/DDBJ databases">
        <title>Genome sequencing and assembly of the red palm weevil Rhynchophorus ferrugineus.</title>
        <authorList>
            <person name="Dias G.B."/>
            <person name="Bergman C.M."/>
            <person name="Manee M."/>
        </authorList>
    </citation>
    <scope>NUCLEOTIDE SEQUENCE</scope>
    <source>
        <strain evidence="1">AA-2017</strain>
        <tissue evidence="1">Whole larva</tissue>
    </source>
</reference>
<sequence>MKHEYVYVCNRNNLDKERKDENKNECRLIYYSIEDHLLVTYLGRNNVQKENIVSSDWLYLSFQCNKGRKKILQNINLQHLLGRMQSVIRVRGQSTD</sequence>
<gene>
    <name evidence="1" type="ORF">GWI33_013733</name>
</gene>
<dbReference type="Proteomes" id="UP000625711">
    <property type="component" value="Unassembled WGS sequence"/>
</dbReference>
<organism evidence="1 2">
    <name type="scientific">Rhynchophorus ferrugineus</name>
    <name type="common">Red palm weevil</name>
    <name type="synonym">Curculio ferrugineus</name>
    <dbReference type="NCBI Taxonomy" id="354439"/>
    <lineage>
        <taxon>Eukaryota</taxon>
        <taxon>Metazoa</taxon>
        <taxon>Ecdysozoa</taxon>
        <taxon>Arthropoda</taxon>
        <taxon>Hexapoda</taxon>
        <taxon>Insecta</taxon>
        <taxon>Pterygota</taxon>
        <taxon>Neoptera</taxon>
        <taxon>Endopterygota</taxon>
        <taxon>Coleoptera</taxon>
        <taxon>Polyphaga</taxon>
        <taxon>Cucujiformia</taxon>
        <taxon>Curculionidae</taxon>
        <taxon>Dryophthorinae</taxon>
        <taxon>Rhynchophorus</taxon>
    </lineage>
</organism>
<evidence type="ECO:0000313" key="1">
    <source>
        <dbReference type="EMBL" id="KAF7273571.1"/>
    </source>
</evidence>
<protein>
    <submittedName>
        <fullName evidence="1">Uncharacterized protein</fullName>
    </submittedName>
</protein>
<proteinExistence type="predicted"/>
<dbReference type="AlphaFoldDB" id="A0A834M9P7"/>